<dbReference type="EMBL" id="JASCZI010122621">
    <property type="protein sequence ID" value="MED6164533.1"/>
    <property type="molecule type" value="Genomic_DNA"/>
</dbReference>
<keyword evidence="1" id="KW-0812">Transmembrane</keyword>
<sequence>MRRTRLVGATASASSAIMSSSHCQSLDVVLVPTTIHLTRRLLSGTSWTWVRCGYGVLCLWVAFICISS</sequence>
<proteinExistence type="predicted"/>
<evidence type="ECO:0000313" key="3">
    <source>
        <dbReference type="Proteomes" id="UP001341840"/>
    </source>
</evidence>
<keyword evidence="3" id="KW-1185">Reference proteome</keyword>
<evidence type="ECO:0008006" key="4">
    <source>
        <dbReference type="Google" id="ProtNLM"/>
    </source>
</evidence>
<name>A0ABU6UWX6_9FABA</name>
<accession>A0ABU6UWX6</accession>
<keyword evidence="1" id="KW-0472">Membrane</keyword>
<keyword evidence="1" id="KW-1133">Transmembrane helix</keyword>
<dbReference type="Proteomes" id="UP001341840">
    <property type="component" value="Unassembled WGS sequence"/>
</dbReference>
<evidence type="ECO:0000256" key="1">
    <source>
        <dbReference type="SAM" id="Phobius"/>
    </source>
</evidence>
<organism evidence="2 3">
    <name type="scientific">Stylosanthes scabra</name>
    <dbReference type="NCBI Taxonomy" id="79078"/>
    <lineage>
        <taxon>Eukaryota</taxon>
        <taxon>Viridiplantae</taxon>
        <taxon>Streptophyta</taxon>
        <taxon>Embryophyta</taxon>
        <taxon>Tracheophyta</taxon>
        <taxon>Spermatophyta</taxon>
        <taxon>Magnoliopsida</taxon>
        <taxon>eudicotyledons</taxon>
        <taxon>Gunneridae</taxon>
        <taxon>Pentapetalae</taxon>
        <taxon>rosids</taxon>
        <taxon>fabids</taxon>
        <taxon>Fabales</taxon>
        <taxon>Fabaceae</taxon>
        <taxon>Papilionoideae</taxon>
        <taxon>50 kb inversion clade</taxon>
        <taxon>dalbergioids sensu lato</taxon>
        <taxon>Dalbergieae</taxon>
        <taxon>Pterocarpus clade</taxon>
        <taxon>Stylosanthes</taxon>
    </lineage>
</organism>
<comment type="caution">
    <text evidence="2">The sequence shown here is derived from an EMBL/GenBank/DDBJ whole genome shotgun (WGS) entry which is preliminary data.</text>
</comment>
<feature type="non-terminal residue" evidence="2">
    <location>
        <position position="68"/>
    </location>
</feature>
<protein>
    <recommendedName>
        <fullName evidence="4">Secreted protein</fullName>
    </recommendedName>
</protein>
<gene>
    <name evidence="2" type="ORF">PIB30_091033</name>
</gene>
<feature type="transmembrane region" description="Helical" evidence="1">
    <location>
        <begin position="47"/>
        <end position="66"/>
    </location>
</feature>
<evidence type="ECO:0000313" key="2">
    <source>
        <dbReference type="EMBL" id="MED6164533.1"/>
    </source>
</evidence>
<reference evidence="2 3" key="1">
    <citation type="journal article" date="2023" name="Plants (Basel)">
        <title>Bridging the Gap: Combining Genomics and Transcriptomics Approaches to Understand Stylosanthes scabra, an Orphan Legume from the Brazilian Caatinga.</title>
        <authorList>
            <person name="Ferreira-Neto J.R.C."/>
            <person name="da Silva M.D."/>
            <person name="Binneck E."/>
            <person name="de Melo N.F."/>
            <person name="da Silva R.H."/>
            <person name="de Melo A.L.T.M."/>
            <person name="Pandolfi V."/>
            <person name="Bustamante F.O."/>
            <person name="Brasileiro-Vidal A.C."/>
            <person name="Benko-Iseppon A.M."/>
        </authorList>
    </citation>
    <scope>NUCLEOTIDE SEQUENCE [LARGE SCALE GENOMIC DNA]</scope>
    <source>
        <tissue evidence="2">Leaves</tissue>
    </source>
</reference>